<comment type="caution">
    <text evidence="13">Was originally thought to be a dihydrodipicolinate reductase (DHDPR), catalyzing the conversion of dihydrodipicolinate to tetrahydrodipicolinate. However, it was shown in E.coli that the substrate of the enzymatic reaction is not dihydrodipicolinate (DHDP) but in fact (2S,4S)-4-hydroxy-2,3,4,5-tetrahydrodipicolinic acid (HTPA), the product released by the DapA-catalyzed reaction.</text>
</comment>
<keyword evidence="2 13" id="KW-0963">Cytoplasm</keyword>
<evidence type="ECO:0000256" key="11">
    <source>
        <dbReference type="ARBA" id="ARBA00049080"/>
    </source>
</evidence>
<dbReference type="GO" id="GO:0050661">
    <property type="term" value="F:NADP binding"/>
    <property type="evidence" value="ECO:0007669"/>
    <property type="project" value="UniProtKB-UniRule"/>
</dbReference>
<dbReference type="PANTHER" id="PTHR20836">
    <property type="entry name" value="DIHYDRODIPICOLINATE REDUCTASE"/>
    <property type="match status" value="1"/>
</dbReference>
<dbReference type="FunFam" id="3.30.360.10:FF:000009">
    <property type="entry name" value="4-hydroxy-tetrahydrodipicolinate reductase"/>
    <property type="match status" value="1"/>
</dbReference>
<dbReference type="Pfam" id="PF05173">
    <property type="entry name" value="DapB_C"/>
    <property type="match status" value="1"/>
</dbReference>
<dbReference type="STRING" id="1803587.GCA_001593825_02624"/>
<evidence type="ECO:0000313" key="17">
    <source>
        <dbReference type="Proteomes" id="UP000092382"/>
    </source>
</evidence>
<dbReference type="Gene3D" id="3.30.360.10">
    <property type="entry name" value="Dihydrodipicolinate Reductase, domain 2"/>
    <property type="match status" value="1"/>
</dbReference>
<dbReference type="SUPFAM" id="SSF55347">
    <property type="entry name" value="Glyceraldehyde-3-phosphate dehydrogenase-like, C-terminal domain"/>
    <property type="match status" value="1"/>
</dbReference>
<dbReference type="Pfam" id="PF01113">
    <property type="entry name" value="DapB_N"/>
    <property type="match status" value="1"/>
</dbReference>
<dbReference type="SUPFAM" id="SSF51735">
    <property type="entry name" value="NAD(P)-binding Rossmann-fold domains"/>
    <property type="match status" value="1"/>
</dbReference>
<comment type="function">
    <text evidence="13">Catalyzes the conversion of 4-hydroxy-tetrahydrodipicolinate (HTPA) to tetrahydrodipicolinate.</text>
</comment>
<comment type="pathway">
    <text evidence="9 13">Amino-acid biosynthesis; L-lysine biosynthesis via DAP pathway; (S)-tetrahydrodipicolinate from L-aspartate: step 4/4.</text>
</comment>
<evidence type="ECO:0000256" key="2">
    <source>
        <dbReference type="ARBA" id="ARBA00022490"/>
    </source>
</evidence>
<keyword evidence="6 13" id="KW-0560">Oxidoreductase</keyword>
<dbReference type="GO" id="GO:0019877">
    <property type="term" value="P:diaminopimelate biosynthetic process"/>
    <property type="evidence" value="ECO:0007669"/>
    <property type="project" value="UniProtKB-UniRule"/>
</dbReference>
<feature type="domain" description="Dihydrodipicolinate reductase C-terminal" evidence="15">
    <location>
        <begin position="143"/>
        <end position="278"/>
    </location>
</feature>
<evidence type="ECO:0000256" key="6">
    <source>
        <dbReference type="ARBA" id="ARBA00023002"/>
    </source>
</evidence>
<feature type="domain" description="Dihydrodipicolinate reductase N-terminal" evidence="14">
    <location>
        <begin position="7"/>
        <end position="140"/>
    </location>
</feature>
<dbReference type="Proteomes" id="UP000092382">
    <property type="component" value="Unassembled WGS sequence"/>
</dbReference>
<gene>
    <name evidence="13" type="primary">dapB</name>
    <name evidence="16" type="ORF">AN481_17600</name>
</gene>
<organism evidence="16 17">
    <name type="scientific">Aphanizomenon flos-aquae LD13</name>
    <dbReference type="NCBI Taxonomy" id="1710894"/>
    <lineage>
        <taxon>Bacteria</taxon>
        <taxon>Bacillati</taxon>
        <taxon>Cyanobacteriota</taxon>
        <taxon>Cyanophyceae</taxon>
        <taxon>Nostocales</taxon>
        <taxon>Aphanizomenonaceae</taxon>
        <taxon>Aphanizomenon</taxon>
    </lineage>
</organism>
<comment type="similarity">
    <text evidence="1 13">Belongs to the DapB family.</text>
</comment>
<dbReference type="HAMAP" id="MF_00102">
    <property type="entry name" value="DapB"/>
    <property type="match status" value="1"/>
</dbReference>
<dbReference type="InterPro" id="IPR022664">
    <property type="entry name" value="DapB_N_CS"/>
</dbReference>
<dbReference type="EC" id="1.17.1.8" evidence="10 13"/>
<comment type="catalytic activity">
    <reaction evidence="12 13">
        <text>(S)-2,3,4,5-tetrahydrodipicolinate + NAD(+) + H2O = (2S,4S)-4-hydroxy-2,3,4,5-tetrahydrodipicolinate + NADH + H(+)</text>
        <dbReference type="Rhea" id="RHEA:35323"/>
        <dbReference type="ChEBI" id="CHEBI:15377"/>
        <dbReference type="ChEBI" id="CHEBI:15378"/>
        <dbReference type="ChEBI" id="CHEBI:16845"/>
        <dbReference type="ChEBI" id="CHEBI:57540"/>
        <dbReference type="ChEBI" id="CHEBI:57945"/>
        <dbReference type="ChEBI" id="CHEBI:67139"/>
        <dbReference type="EC" id="1.17.1.8"/>
    </reaction>
</comment>
<feature type="active site" description="Proton donor" evidence="13">
    <location>
        <position position="171"/>
    </location>
</feature>
<comment type="caution">
    <text evidence="13">Lacks conserved residue(s) required for the propagation of feature annotation.</text>
</comment>
<dbReference type="Gene3D" id="3.40.50.720">
    <property type="entry name" value="NAD(P)-binding Rossmann-like Domain"/>
    <property type="match status" value="1"/>
</dbReference>
<dbReference type="AlphaFoldDB" id="A0A1B7VJZ0"/>
<feature type="binding site" evidence="13">
    <location>
        <begin position="13"/>
        <end position="18"/>
    </location>
    <ligand>
        <name>NAD(+)</name>
        <dbReference type="ChEBI" id="CHEBI:57540"/>
    </ligand>
</feature>
<reference evidence="16 17" key="1">
    <citation type="submission" date="2015-09" db="EMBL/GenBank/DDBJ databases">
        <title>Whole genome shotgun sequence assembly of Aphanizomenon flos-aquae UKL13.</title>
        <authorList>
            <person name="Driscoll C."/>
        </authorList>
    </citation>
    <scope>NUCLEOTIDE SEQUENCE [LARGE SCALE GENOMIC DNA]</scope>
    <source>
        <strain evidence="16">MDT13</strain>
    </source>
</reference>
<feature type="binding site" evidence="13">
    <location>
        <begin position="177"/>
        <end position="178"/>
    </location>
    <ligand>
        <name>(S)-2,3,4,5-tetrahydrodipicolinate</name>
        <dbReference type="ChEBI" id="CHEBI:16845"/>
    </ligand>
</feature>
<dbReference type="PANTHER" id="PTHR20836:SF0">
    <property type="entry name" value="4-HYDROXY-TETRAHYDRODIPICOLINATE REDUCTASE 1, CHLOROPLASTIC-RELATED"/>
    <property type="match status" value="1"/>
</dbReference>
<dbReference type="PATRIC" id="fig|1710894.3.peg.2558"/>
<keyword evidence="8 13" id="KW-0457">Lysine biosynthesis</keyword>
<evidence type="ECO:0000256" key="5">
    <source>
        <dbReference type="ARBA" id="ARBA00022915"/>
    </source>
</evidence>
<dbReference type="InterPro" id="IPR000846">
    <property type="entry name" value="DapB_N"/>
</dbReference>
<keyword evidence="4 13" id="KW-0521">NADP</keyword>
<evidence type="ECO:0000256" key="4">
    <source>
        <dbReference type="ARBA" id="ARBA00022857"/>
    </source>
</evidence>
<protein>
    <recommendedName>
        <fullName evidence="10 13">4-hydroxy-tetrahydrodipicolinate reductase</fullName>
        <shortName evidence="13">HTPA reductase</shortName>
        <ecNumber evidence="10 13">1.17.1.8</ecNumber>
    </recommendedName>
</protein>
<keyword evidence="5 13" id="KW-0220">Diaminopimelate biosynthesis</keyword>
<dbReference type="GO" id="GO:0008839">
    <property type="term" value="F:4-hydroxy-tetrahydrodipicolinate reductase"/>
    <property type="evidence" value="ECO:0007669"/>
    <property type="project" value="UniProtKB-UniRule"/>
</dbReference>
<evidence type="ECO:0000256" key="8">
    <source>
        <dbReference type="ARBA" id="ARBA00023154"/>
    </source>
</evidence>
<dbReference type="NCBIfam" id="TIGR00036">
    <property type="entry name" value="dapB"/>
    <property type="match status" value="1"/>
</dbReference>
<dbReference type="PROSITE" id="PS01298">
    <property type="entry name" value="DAPB"/>
    <property type="match status" value="1"/>
</dbReference>
<accession>A0A1B7VJZ0</accession>
<comment type="caution">
    <text evidence="16">The sequence shown here is derived from an EMBL/GenBank/DDBJ whole genome shotgun (WGS) entry which is preliminary data.</text>
</comment>
<keyword evidence="7 13" id="KW-0520">NAD</keyword>
<dbReference type="EMBL" id="LJOY01000085">
    <property type="protein sequence ID" value="OBQ19564.1"/>
    <property type="molecule type" value="Genomic_DNA"/>
</dbReference>
<comment type="catalytic activity">
    <reaction evidence="11 13">
        <text>(S)-2,3,4,5-tetrahydrodipicolinate + NADP(+) + H2O = (2S,4S)-4-hydroxy-2,3,4,5-tetrahydrodipicolinate + NADPH + H(+)</text>
        <dbReference type="Rhea" id="RHEA:35331"/>
        <dbReference type="ChEBI" id="CHEBI:15377"/>
        <dbReference type="ChEBI" id="CHEBI:15378"/>
        <dbReference type="ChEBI" id="CHEBI:16845"/>
        <dbReference type="ChEBI" id="CHEBI:57783"/>
        <dbReference type="ChEBI" id="CHEBI:58349"/>
        <dbReference type="ChEBI" id="CHEBI:67139"/>
        <dbReference type="EC" id="1.17.1.8"/>
    </reaction>
</comment>
<evidence type="ECO:0000256" key="1">
    <source>
        <dbReference type="ARBA" id="ARBA00006642"/>
    </source>
</evidence>
<evidence type="ECO:0000256" key="12">
    <source>
        <dbReference type="ARBA" id="ARBA00049396"/>
    </source>
</evidence>
<dbReference type="GO" id="GO:0051287">
    <property type="term" value="F:NAD binding"/>
    <property type="evidence" value="ECO:0007669"/>
    <property type="project" value="UniProtKB-UniRule"/>
</dbReference>
<comment type="subcellular location">
    <subcellularLocation>
        <location evidence="13">Cytoplasm</location>
    </subcellularLocation>
</comment>
<evidence type="ECO:0000259" key="15">
    <source>
        <dbReference type="Pfam" id="PF05173"/>
    </source>
</evidence>
<evidence type="ECO:0000259" key="14">
    <source>
        <dbReference type="Pfam" id="PF01113"/>
    </source>
</evidence>
<dbReference type="InterPro" id="IPR036291">
    <property type="entry name" value="NAD(P)-bd_dom_sf"/>
</dbReference>
<dbReference type="PIRSF" id="PIRSF000161">
    <property type="entry name" value="DHPR"/>
    <property type="match status" value="1"/>
</dbReference>
<sequence length="278" mass="29637">MSNQGSIPVIINGAAGKMGREVIKAVAQASDLILMGAIDTTPEHQGKDAGELAGLSEPLEVPITNQLEPMLGYVAGERQIQPGVLVDFTHPDAVYNNIRSAIAYGIRPVVGTTGLSPAQLEELADFAEKASTGCLVIPNFSIGMVLLQEAAVRASQYFDHVEIIELHHNQKADAPSGTAIQTAQLLGELGKTFNTAIVEETEKIAGARGSLADEGIRIHSIRLPGLIAHQEVIFGAAGQIYTLRHDTSDRACYMPGVLLAIRKVNQLKSLVYGLEKIL</sequence>
<evidence type="ECO:0000256" key="7">
    <source>
        <dbReference type="ARBA" id="ARBA00023027"/>
    </source>
</evidence>
<evidence type="ECO:0000313" key="16">
    <source>
        <dbReference type="EMBL" id="OBQ19564.1"/>
    </source>
</evidence>
<dbReference type="GO" id="GO:0016726">
    <property type="term" value="F:oxidoreductase activity, acting on CH or CH2 groups, NAD or NADP as acceptor"/>
    <property type="evidence" value="ECO:0007669"/>
    <property type="project" value="UniProtKB-UniRule"/>
</dbReference>
<evidence type="ECO:0000256" key="10">
    <source>
        <dbReference type="ARBA" id="ARBA00038983"/>
    </source>
</evidence>
<comment type="subunit">
    <text evidence="13">Homotetramer.</text>
</comment>
<dbReference type="GO" id="GO:0005829">
    <property type="term" value="C:cytosol"/>
    <property type="evidence" value="ECO:0007669"/>
    <property type="project" value="TreeGrafter"/>
</dbReference>
<proteinExistence type="inferred from homology"/>
<feature type="binding site" evidence="13">
    <location>
        <position position="168"/>
    </location>
    <ligand>
        <name>(S)-2,3,4,5-tetrahydrodipicolinate</name>
        <dbReference type="ChEBI" id="CHEBI:16845"/>
    </ligand>
</feature>
<name>A0A1B7VJZ0_APHFL</name>
<evidence type="ECO:0000256" key="3">
    <source>
        <dbReference type="ARBA" id="ARBA00022605"/>
    </source>
</evidence>
<dbReference type="GO" id="GO:0009089">
    <property type="term" value="P:lysine biosynthetic process via diaminopimelate"/>
    <property type="evidence" value="ECO:0007669"/>
    <property type="project" value="UniProtKB-UniRule"/>
</dbReference>
<dbReference type="CDD" id="cd02274">
    <property type="entry name" value="DHDPR_N"/>
    <property type="match status" value="1"/>
</dbReference>
<feature type="binding site" evidence="13">
    <location>
        <begin position="111"/>
        <end position="113"/>
    </location>
    <ligand>
        <name>NAD(+)</name>
        <dbReference type="ChEBI" id="CHEBI:57540"/>
    </ligand>
</feature>
<evidence type="ECO:0000256" key="13">
    <source>
        <dbReference type="HAMAP-Rule" id="MF_00102"/>
    </source>
</evidence>
<evidence type="ECO:0000256" key="9">
    <source>
        <dbReference type="ARBA" id="ARBA00037922"/>
    </source>
</evidence>
<dbReference type="InterPro" id="IPR023940">
    <property type="entry name" value="DHDPR_bac"/>
</dbReference>
<dbReference type="InterPro" id="IPR022663">
    <property type="entry name" value="DapB_C"/>
</dbReference>
<keyword evidence="3 13" id="KW-0028">Amino-acid biosynthesis</keyword>
<dbReference type="UniPathway" id="UPA00034">
    <property type="reaction ID" value="UER00018"/>
</dbReference>
<feature type="active site" description="Proton donor/acceptor" evidence="13">
    <location>
        <position position="167"/>
    </location>
</feature>